<dbReference type="InterPro" id="IPR029058">
    <property type="entry name" value="AB_hydrolase_fold"/>
</dbReference>
<dbReference type="Gene3D" id="3.40.50.1820">
    <property type="entry name" value="alpha/beta hydrolase"/>
    <property type="match status" value="1"/>
</dbReference>
<reference evidence="2" key="1">
    <citation type="submission" date="2022-12" db="EMBL/GenBank/DDBJ databases">
        <title>Description and comparative metabolic analysis of Aerococcus sp. nov., isolated from the feces of a pig.</title>
        <authorList>
            <person name="Chang Y.-H."/>
        </authorList>
    </citation>
    <scope>NUCLEOTIDE SEQUENCE</scope>
    <source>
        <strain evidence="2">YH-aer222</strain>
    </source>
</reference>
<sequence length="345" mass="39072">MSKNNHKKRWPKIVGWLASILVLLSIIATIVVGNYFVDYALVPNSGGADRDPVVETLPEGTEKQSKQTAQIIAKNKALEEDRVDTWLENTKSLHQDVSIKSDDGLTLRGEIFKQDKEHQTNKWAVIVHGYQVNKEHMYPVSNRYYEEGYNILTYDQRGLGESQGDYITMAIKEKYDLINWLEFLIAEHPDSEIVTHGQSLGAATVMSASGLDDFPDQVIAVIEDSGYSSVWGVFESELHQRFALPAFPALHMAGIMAYFRADINIFSDGQVTDLLAKSTTPTLYIHGTADDFVPYQMVHDVYNALPIAEKERYIAPEAAHSESKYLDPDDYYQTVFDFIDQYDKQ</sequence>
<feature type="domain" description="Serine aminopeptidase S33" evidence="1">
    <location>
        <begin position="123"/>
        <end position="221"/>
    </location>
</feature>
<dbReference type="SUPFAM" id="SSF53474">
    <property type="entry name" value="alpha/beta-Hydrolases"/>
    <property type="match status" value="1"/>
</dbReference>
<accession>A0A9X3JFV4</accession>
<proteinExistence type="predicted"/>
<dbReference type="RefSeq" id="WP_268752043.1">
    <property type="nucleotide sequence ID" value="NZ_JAPRFQ010000001.1"/>
</dbReference>
<organism evidence="2 3">
    <name type="scientific">Aerococcus kribbianus</name>
    <dbReference type="NCBI Taxonomy" id="2999064"/>
    <lineage>
        <taxon>Bacteria</taxon>
        <taxon>Bacillati</taxon>
        <taxon>Bacillota</taxon>
        <taxon>Bacilli</taxon>
        <taxon>Lactobacillales</taxon>
        <taxon>Aerococcaceae</taxon>
        <taxon>Aerococcus</taxon>
    </lineage>
</organism>
<dbReference type="PANTHER" id="PTHR43358">
    <property type="entry name" value="ALPHA/BETA-HYDROLASE"/>
    <property type="match status" value="1"/>
</dbReference>
<dbReference type="InterPro" id="IPR052920">
    <property type="entry name" value="DNA-binding_regulatory"/>
</dbReference>
<evidence type="ECO:0000313" key="2">
    <source>
        <dbReference type="EMBL" id="MCZ0725730.1"/>
    </source>
</evidence>
<dbReference type="Pfam" id="PF12146">
    <property type="entry name" value="Hydrolase_4"/>
    <property type="match status" value="1"/>
</dbReference>
<dbReference type="PANTHER" id="PTHR43358:SF4">
    <property type="entry name" value="ALPHA_BETA HYDROLASE FOLD-1 DOMAIN-CONTAINING PROTEIN"/>
    <property type="match status" value="1"/>
</dbReference>
<dbReference type="InterPro" id="IPR022742">
    <property type="entry name" value="Hydrolase_4"/>
</dbReference>
<dbReference type="Proteomes" id="UP001146670">
    <property type="component" value="Unassembled WGS sequence"/>
</dbReference>
<comment type="caution">
    <text evidence="2">The sequence shown here is derived from an EMBL/GenBank/DDBJ whole genome shotgun (WGS) entry which is preliminary data.</text>
</comment>
<name>A0A9X3JFV4_9LACT</name>
<keyword evidence="2" id="KW-0378">Hydrolase</keyword>
<dbReference type="GO" id="GO:0016787">
    <property type="term" value="F:hydrolase activity"/>
    <property type="evidence" value="ECO:0007669"/>
    <property type="project" value="UniProtKB-KW"/>
</dbReference>
<evidence type="ECO:0000259" key="1">
    <source>
        <dbReference type="Pfam" id="PF12146"/>
    </source>
</evidence>
<gene>
    <name evidence="2" type="ORF">OW157_03985</name>
</gene>
<evidence type="ECO:0000313" key="3">
    <source>
        <dbReference type="Proteomes" id="UP001146670"/>
    </source>
</evidence>
<dbReference type="EMBL" id="JAPRFR010000001">
    <property type="protein sequence ID" value="MCZ0725730.1"/>
    <property type="molecule type" value="Genomic_DNA"/>
</dbReference>
<dbReference type="AlphaFoldDB" id="A0A9X3JFV4"/>
<keyword evidence="3" id="KW-1185">Reference proteome</keyword>
<protein>
    <submittedName>
        <fullName evidence="2">Alpha/beta hydrolase</fullName>
    </submittedName>
</protein>